<organism evidence="12 13">
    <name type="scientific">Vibrio ulleungensis</name>
    <dbReference type="NCBI Taxonomy" id="2807619"/>
    <lineage>
        <taxon>Bacteria</taxon>
        <taxon>Pseudomonadati</taxon>
        <taxon>Pseudomonadota</taxon>
        <taxon>Gammaproteobacteria</taxon>
        <taxon>Vibrionales</taxon>
        <taxon>Vibrionaceae</taxon>
        <taxon>Vibrio</taxon>
    </lineage>
</organism>
<dbReference type="Pfam" id="PF03748">
    <property type="entry name" value="FliL"/>
    <property type="match status" value="1"/>
</dbReference>
<evidence type="ECO:0000256" key="4">
    <source>
        <dbReference type="ARBA" id="ARBA00022475"/>
    </source>
</evidence>
<keyword evidence="5 10" id="KW-0145">Chemotaxis</keyword>
<dbReference type="RefSeq" id="WP_205160083.1">
    <property type="nucleotide sequence ID" value="NZ_JAFEUM010000015.1"/>
</dbReference>
<proteinExistence type="inferred from homology"/>
<dbReference type="Proteomes" id="UP000809621">
    <property type="component" value="Unassembled WGS sequence"/>
</dbReference>
<dbReference type="PANTHER" id="PTHR35091:SF5">
    <property type="entry name" value="FLAGELLAR PROTEIN FLIL"/>
    <property type="match status" value="1"/>
</dbReference>
<keyword evidence="9 10" id="KW-0472">Membrane</keyword>
<keyword evidence="12" id="KW-0966">Cell projection</keyword>
<accession>A0ABS2HRD0</accession>
<evidence type="ECO:0000256" key="1">
    <source>
        <dbReference type="ARBA" id="ARBA00002254"/>
    </source>
</evidence>
<feature type="signal peptide" evidence="11">
    <location>
        <begin position="1"/>
        <end position="24"/>
    </location>
</feature>
<evidence type="ECO:0000256" key="9">
    <source>
        <dbReference type="ARBA" id="ARBA00023136"/>
    </source>
</evidence>
<keyword evidence="8" id="KW-1133">Transmembrane helix</keyword>
<evidence type="ECO:0000256" key="3">
    <source>
        <dbReference type="ARBA" id="ARBA00008281"/>
    </source>
</evidence>
<dbReference type="PANTHER" id="PTHR35091">
    <property type="entry name" value="FLAGELLAR PROTEIN FLIL"/>
    <property type="match status" value="1"/>
</dbReference>
<evidence type="ECO:0000256" key="5">
    <source>
        <dbReference type="ARBA" id="ARBA00022500"/>
    </source>
</evidence>
<feature type="chain" id="PRO_5045520113" description="Flagellar protein FliL" evidence="11">
    <location>
        <begin position="25"/>
        <end position="138"/>
    </location>
</feature>
<evidence type="ECO:0000313" key="13">
    <source>
        <dbReference type="Proteomes" id="UP000809621"/>
    </source>
</evidence>
<evidence type="ECO:0000256" key="8">
    <source>
        <dbReference type="ARBA" id="ARBA00022989"/>
    </source>
</evidence>
<evidence type="ECO:0000313" key="12">
    <source>
        <dbReference type="EMBL" id="MBM7038657.1"/>
    </source>
</evidence>
<keyword evidence="11" id="KW-0732">Signal</keyword>
<keyword evidence="4" id="KW-1003">Cell membrane</keyword>
<name>A0ABS2HRD0_9VIBR</name>
<keyword evidence="10" id="KW-0997">Cell inner membrane</keyword>
<evidence type="ECO:0000256" key="7">
    <source>
        <dbReference type="ARBA" id="ARBA00022779"/>
    </source>
</evidence>
<reference evidence="12 13" key="1">
    <citation type="submission" date="2021-02" db="EMBL/GenBank/DDBJ databases">
        <authorList>
            <person name="Park J.-S."/>
        </authorList>
    </citation>
    <scope>NUCLEOTIDE SEQUENCE [LARGE SCALE GENOMIC DNA]</scope>
    <source>
        <strain evidence="12 13">188UL20-2</strain>
    </source>
</reference>
<protein>
    <recommendedName>
        <fullName evidence="10">Flagellar protein FliL</fullName>
    </recommendedName>
</protein>
<sequence length="138" mass="15748">MFERHITALLSLLLLVMSPGLAMAEEETPQAHLFSYYTLEPELTTNFHTTGNKLGYIRVQIDIMVAHDSYLPILQQHDPLIRDTVVALLGEQDENTIKSLPGREELRKTMLDEINAMLLVETGKTLVSDLLFTKYLYQ</sequence>
<evidence type="ECO:0000256" key="2">
    <source>
        <dbReference type="ARBA" id="ARBA00004162"/>
    </source>
</evidence>
<comment type="subcellular location">
    <subcellularLocation>
        <location evidence="10">Cell inner membrane</location>
    </subcellularLocation>
    <subcellularLocation>
        <location evidence="2">Cell membrane</location>
        <topology evidence="2">Single-pass membrane protein</topology>
    </subcellularLocation>
</comment>
<evidence type="ECO:0000256" key="6">
    <source>
        <dbReference type="ARBA" id="ARBA00022692"/>
    </source>
</evidence>
<dbReference type="EMBL" id="JAFEUM010000015">
    <property type="protein sequence ID" value="MBM7038657.1"/>
    <property type="molecule type" value="Genomic_DNA"/>
</dbReference>
<comment type="caution">
    <text evidence="12">The sequence shown here is derived from an EMBL/GenBank/DDBJ whole genome shotgun (WGS) entry which is preliminary data.</text>
</comment>
<comment type="similarity">
    <text evidence="3 10">Belongs to the FliL family.</text>
</comment>
<keyword evidence="12" id="KW-0969">Cilium</keyword>
<keyword evidence="13" id="KW-1185">Reference proteome</keyword>
<dbReference type="InterPro" id="IPR005503">
    <property type="entry name" value="FliL"/>
</dbReference>
<keyword evidence="7 10" id="KW-0283">Flagellar rotation</keyword>
<evidence type="ECO:0000256" key="10">
    <source>
        <dbReference type="RuleBase" id="RU364125"/>
    </source>
</evidence>
<comment type="function">
    <text evidence="1 10">Controls the rotational direction of flagella during chemotaxis.</text>
</comment>
<keyword evidence="6" id="KW-0812">Transmembrane</keyword>
<gene>
    <name evidence="12" type="primary">fliL</name>
    <name evidence="12" type="ORF">JQC93_20005</name>
</gene>
<keyword evidence="12" id="KW-0282">Flagellum</keyword>
<evidence type="ECO:0000256" key="11">
    <source>
        <dbReference type="SAM" id="SignalP"/>
    </source>
</evidence>